<reference evidence="1 2" key="1">
    <citation type="submission" date="2017-05" db="EMBL/GenBank/DDBJ databases">
        <title>Vagococcus spp. assemblies.</title>
        <authorList>
            <person name="Gulvik C.A."/>
        </authorList>
    </citation>
    <scope>NUCLEOTIDE SEQUENCE [LARGE SCALE GENOMIC DNA]</scope>
    <source>
        <strain evidence="1 2">LMG 24798</strain>
    </source>
</reference>
<comment type="caution">
    <text evidence="1">The sequence shown here is derived from an EMBL/GenBank/DDBJ whole genome shotgun (WGS) entry which is preliminary data.</text>
</comment>
<organism evidence="1 2">
    <name type="scientific">Vagococcus acidifermentans</name>
    <dbReference type="NCBI Taxonomy" id="564710"/>
    <lineage>
        <taxon>Bacteria</taxon>
        <taxon>Bacillati</taxon>
        <taxon>Bacillota</taxon>
        <taxon>Bacilli</taxon>
        <taxon>Lactobacillales</taxon>
        <taxon>Enterococcaceae</taxon>
        <taxon>Vagococcus</taxon>
    </lineage>
</organism>
<protein>
    <submittedName>
        <fullName evidence="1">Conjugal transfer protein</fullName>
    </submittedName>
</protein>
<gene>
    <name evidence="1" type="ORF">CBF27_12060</name>
</gene>
<keyword evidence="2" id="KW-1185">Reference proteome</keyword>
<sequence length="106" mass="11936">MELKHVIPDVEKTFGRLEFAGEGKITTQRINGQTEIISRGYKVYSDIQRADDLEIILPAHVGEKNIPYMAPVKLIHPKITAEGYKIGNRGFVNYVCHADDLILANK</sequence>
<dbReference type="Gene3D" id="2.40.50.390">
    <property type="entry name" value="Conjugative transposon protein, DUF961"/>
    <property type="match status" value="1"/>
</dbReference>
<dbReference type="InterPro" id="IPR038620">
    <property type="entry name" value="YdcP-like_sf"/>
</dbReference>
<dbReference type="AlphaFoldDB" id="A0A430ANW8"/>
<proteinExistence type="predicted"/>
<dbReference type="Proteomes" id="UP000286773">
    <property type="component" value="Unassembled WGS sequence"/>
</dbReference>
<dbReference type="EMBL" id="NGKC01000016">
    <property type="protein sequence ID" value="RSU09811.1"/>
    <property type="molecule type" value="Genomic_DNA"/>
</dbReference>
<dbReference type="Pfam" id="PF06125">
    <property type="entry name" value="DUF961"/>
    <property type="match status" value="1"/>
</dbReference>
<dbReference type="InterPro" id="IPR010365">
    <property type="entry name" value="DUF961"/>
</dbReference>
<evidence type="ECO:0000313" key="1">
    <source>
        <dbReference type="EMBL" id="RSU09811.1"/>
    </source>
</evidence>
<dbReference type="RefSeq" id="WP_126814664.1">
    <property type="nucleotide sequence ID" value="NZ_NGKC01000016.1"/>
</dbReference>
<evidence type="ECO:0000313" key="2">
    <source>
        <dbReference type="Proteomes" id="UP000286773"/>
    </source>
</evidence>
<accession>A0A430ANW8</accession>
<name>A0A430ANW8_9ENTE</name>
<dbReference type="OrthoDB" id="2292944at2"/>